<dbReference type="PANTHER" id="PTHR11614">
    <property type="entry name" value="PHOSPHOLIPASE-RELATED"/>
    <property type="match status" value="1"/>
</dbReference>
<dbReference type="Pfam" id="PF12146">
    <property type="entry name" value="Hydrolase_4"/>
    <property type="match status" value="1"/>
</dbReference>
<dbReference type="EMBL" id="JANATA010000018">
    <property type="protein sequence ID" value="MCP3429249.1"/>
    <property type="molecule type" value="Genomic_DNA"/>
</dbReference>
<accession>A0AA42BM39</accession>
<evidence type="ECO:0000259" key="1">
    <source>
        <dbReference type="Pfam" id="PF12146"/>
    </source>
</evidence>
<evidence type="ECO:0000313" key="2">
    <source>
        <dbReference type="EMBL" id="MCP3429249.1"/>
    </source>
</evidence>
<name>A0AA42BM39_9ALTE</name>
<organism evidence="2 3">
    <name type="scientific">Opacimonas viscosa</name>
    <dbReference type="NCBI Taxonomy" id="2961944"/>
    <lineage>
        <taxon>Bacteria</taxon>
        <taxon>Pseudomonadati</taxon>
        <taxon>Pseudomonadota</taxon>
        <taxon>Gammaproteobacteria</taxon>
        <taxon>Alteromonadales</taxon>
        <taxon>Alteromonadaceae</taxon>
        <taxon>Opacimonas</taxon>
    </lineage>
</organism>
<dbReference type="RefSeq" id="WP_254101357.1">
    <property type="nucleotide sequence ID" value="NZ_JANATA010000018.1"/>
</dbReference>
<dbReference type="InterPro" id="IPR022742">
    <property type="entry name" value="Hydrolase_4"/>
</dbReference>
<dbReference type="AlphaFoldDB" id="A0AA42BM39"/>
<protein>
    <submittedName>
        <fullName evidence="2">Alpha/beta fold hydrolase</fullName>
    </submittedName>
</protein>
<dbReference type="Proteomes" id="UP001165413">
    <property type="component" value="Unassembled WGS sequence"/>
</dbReference>
<evidence type="ECO:0000313" key="3">
    <source>
        <dbReference type="Proteomes" id="UP001165413"/>
    </source>
</evidence>
<proteinExistence type="predicted"/>
<dbReference type="InterPro" id="IPR051044">
    <property type="entry name" value="MAG_DAG_Lipase"/>
</dbReference>
<keyword evidence="3" id="KW-1185">Reference proteome</keyword>
<feature type="domain" description="Serine aminopeptidase S33" evidence="1">
    <location>
        <begin position="53"/>
        <end position="303"/>
    </location>
</feature>
<gene>
    <name evidence="2" type="ORF">NLF92_09865</name>
</gene>
<dbReference type="GO" id="GO:0016787">
    <property type="term" value="F:hydrolase activity"/>
    <property type="evidence" value="ECO:0007669"/>
    <property type="project" value="UniProtKB-KW"/>
</dbReference>
<dbReference type="SUPFAM" id="SSF53474">
    <property type="entry name" value="alpha/beta-Hydrolases"/>
    <property type="match status" value="1"/>
</dbReference>
<sequence length="319" mass="35683">MSIGLTTEAELLNGAGELIDAWFAQQVHTNTLTTPDGIRLAYAWVAPKPDLPTIVISSGRVESYVKYKEVIFDLVQHGFAVFIHDHRGQGLSQKTSYHAQHGHIDDFAEYVADLKYFVCEIVQPYSPQPHLLCHSMGGAIGLLTTLKYPALFAKIAMTAPMLGLRVPVPMWLAHTAMWLGLSWSKLTQKAHYFLGQKDYTEVAFSENKLTRSQVRYQRFKNTQYTLPETQLGGVTVQWVAAANIALGQIMQQAPNCVNQVLCLSAESEQVVDNGPQAEVVKLIPDSIYYVVKEAEHEILFEQDHIRNPALLSIINFLKS</sequence>
<comment type="caution">
    <text evidence="2">The sequence shown here is derived from an EMBL/GenBank/DDBJ whole genome shotgun (WGS) entry which is preliminary data.</text>
</comment>
<keyword evidence="2" id="KW-0378">Hydrolase</keyword>
<dbReference type="InterPro" id="IPR029058">
    <property type="entry name" value="AB_hydrolase_fold"/>
</dbReference>
<dbReference type="Gene3D" id="3.40.50.1820">
    <property type="entry name" value="alpha/beta hydrolase"/>
    <property type="match status" value="1"/>
</dbReference>
<reference evidence="2" key="1">
    <citation type="submission" date="2022-07" db="EMBL/GenBank/DDBJ databases">
        <title>Characterization of the Novel Bacterium Alteromonas immobilis LMIT006 and Alteromonas gregis LMIT007.</title>
        <authorList>
            <person name="Lin X."/>
        </authorList>
    </citation>
    <scope>NUCLEOTIDE SEQUENCE</scope>
    <source>
        <strain evidence="2">LMIT007</strain>
    </source>
</reference>